<evidence type="ECO:0000256" key="7">
    <source>
        <dbReference type="ARBA" id="ARBA00023167"/>
    </source>
</evidence>
<organism evidence="12 13">
    <name type="scientific">Candidatus Vogelbacteria bacterium CG22_combo_CG10-13_8_21_14_all_37_9</name>
    <dbReference type="NCBI Taxonomy" id="1975046"/>
    <lineage>
        <taxon>Bacteria</taxon>
        <taxon>Candidatus Vogeliibacteriota</taxon>
    </lineage>
</organism>
<evidence type="ECO:0000259" key="10">
    <source>
        <dbReference type="Pfam" id="PF00763"/>
    </source>
</evidence>
<dbReference type="Pfam" id="PF00763">
    <property type="entry name" value="THF_DHG_CYH"/>
    <property type="match status" value="1"/>
</dbReference>
<evidence type="ECO:0000256" key="1">
    <source>
        <dbReference type="ARBA" id="ARBA00004777"/>
    </source>
</evidence>
<evidence type="ECO:0000256" key="9">
    <source>
        <dbReference type="HAMAP-Rule" id="MF_01576"/>
    </source>
</evidence>
<dbReference type="GO" id="GO:0006164">
    <property type="term" value="P:purine nucleotide biosynthetic process"/>
    <property type="evidence" value="ECO:0007669"/>
    <property type="project" value="UniProtKB-KW"/>
</dbReference>
<keyword evidence="9" id="KW-0028">Amino-acid biosynthesis</keyword>
<reference evidence="12 13" key="1">
    <citation type="submission" date="2017-09" db="EMBL/GenBank/DDBJ databases">
        <title>Depth-based differentiation of microbial function through sediment-hosted aquifers and enrichment of novel symbionts in the deep terrestrial subsurface.</title>
        <authorList>
            <person name="Probst A.J."/>
            <person name="Ladd B."/>
            <person name="Jarett J.K."/>
            <person name="Geller-Mcgrath D.E."/>
            <person name="Sieber C.M."/>
            <person name="Emerson J.B."/>
            <person name="Anantharaman K."/>
            <person name="Thomas B.C."/>
            <person name="Malmstrom R."/>
            <person name="Stieglmeier M."/>
            <person name="Klingl A."/>
            <person name="Woyke T."/>
            <person name="Ryan C.M."/>
            <person name="Banfield J.F."/>
        </authorList>
    </citation>
    <scope>NUCLEOTIDE SEQUENCE [LARGE SCALE GENOMIC DNA]</scope>
    <source>
        <strain evidence="12">CG22_combo_CG10-13_8_21_14_all_37_9</strain>
    </source>
</reference>
<evidence type="ECO:0000256" key="3">
    <source>
        <dbReference type="ARBA" id="ARBA00022755"/>
    </source>
</evidence>
<dbReference type="GO" id="GO:0009086">
    <property type="term" value="P:methionine biosynthetic process"/>
    <property type="evidence" value="ECO:0007669"/>
    <property type="project" value="UniProtKB-KW"/>
</dbReference>
<dbReference type="GO" id="GO:0035999">
    <property type="term" value="P:tetrahydrofolate interconversion"/>
    <property type="evidence" value="ECO:0007669"/>
    <property type="project" value="UniProtKB-UniRule"/>
</dbReference>
<dbReference type="PRINTS" id="PR00085">
    <property type="entry name" value="THFDHDRGNASE"/>
</dbReference>
<dbReference type="GO" id="GO:0000105">
    <property type="term" value="P:L-histidine biosynthetic process"/>
    <property type="evidence" value="ECO:0007669"/>
    <property type="project" value="UniProtKB-KW"/>
</dbReference>
<keyword evidence="6 9" id="KW-0560">Oxidoreductase</keyword>
<comment type="caution">
    <text evidence="12">The sequence shown here is derived from an EMBL/GenBank/DDBJ whole genome shotgun (WGS) entry which is preliminary data.</text>
</comment>
<comment type="subunit">
    <text evidence="9">Homodimer.</text>
</comment>
<proteinExistence type="inferred from homology"/>
<dbReference type="GO" id="GO:0005829">
    <property type="term" value="C:cytosol"/>
    <property type="evidence" value="ECO:0007669"/>
    <property type="project" value="TreeGrafter"/>
</dbReference>
<evidence type="ECO:0000256" key="6">
    <source>
        <dbReference type="ARBA" id="ARBA00023002"/>
    </source>
</evidence>
<dbReference type="UniPathway" id="UPA00193"/>
<dbReference type="Gene3D" id="3.40.50.10860">
    <property type="entry name" value="Leucine Dehydrogenase, chain A, domain 1"/>
    <property type="match status" value="1"/>
</dbReference>
<dbReference type="InterPro" id="IPR020630">
    <property type="entry name" value="THF_DH/CycHdrlase_cat_dom"/>
</dbReference>
<dbReference type="PANTHER" id="PTHR48099:SF5">
    <property type="entry name" value="C-1-TETRAHYDROFOLATE SYNTHASE, CYTOPLASMIC"/>
    <property type="match status" value="1"/>
</dbReference>
<evidence type="ECO:0000259" key="11">
    <source>
        <dbReference type="Pfam" id="PF02882"/>
    </source>
</evidence>
<dbReference type="AlphaFoldDB" id="A0A2H0BKK2"/>
<comment type="catalytic activity">
    <reaction evidence="9">
        <text>(6R)-5,10-methylene-5,6,7,8-tetrahydrofolate + NADP(+) = (6R)-5,10-methenyltetrahydrofolate + NADPH</text>
        <dbReference type="Rhea" id="RHEA:22812"/>
        <dbReference type="ChEBI" id="CHEBI:15636"/>
        <dbReference type="ChEBI" id="CHEBI:57455"/>
        <dbReference type="ChEBI" id="CHEBI:57783"/>
        <dbReference type="ChEBI" id="CHEBI:58349"/>
        <dbReference type="EC" id="1.5.1.5"/>
    </reaction>
</comment>
<accession>A0A2H0BKK2</accession>
<dbReference type="EMBL" id="PCSX01000025">
    <property type="protein sequence ID" value="PIP58205.1"/>
    <property type="molecule type" value="Genomic_DNA"/>
</dbReference>
<feature type="binding site" evidence="9">
    <location>
        <begin position="148"/>
        <end position="150"/>
    </location>
    <ligand>
        <name>NADP(+)</name>
        <dbReference type="ChEBI" id="CHEBI:58349"/>
    </ligand>
</feature>
<dbReference type="PANTHER" id="PTHR48099">
    <property type="entry name" value="C-1-TETRAHYDROFOLATE SYNTHASE, CYTOPLASMIC-RELATED"/>
    <property type="match status" value="1"/>
</dbReference>
<evidence type="ECO:0000256" key="5">
    <source>
        <dbReference type="ARBA" id="ARBA00022857"/>
    </source>
</evidence>
<evidence type="ECO:0000256" key="2">
    <source>
        <dbReference type="ARBA" id="ARBA00022563"/>
    </source>
</evidence>
<evidence type="ECO:0000313" key="12">
    <source>
        <dbReference type="EMBL" id="PIP58205.1"/>
    </source>
</evidence>
<gene>
    <name evidence="9" type="primary">folD</name>
    <name evidence="12" type="ORF">COX02_01580</name>
</gene>
<comment type="caution">
    <text evidence="9">Lacks conserved residue(s) required for the propagation of feature annotation.</text>
</comment>
<protein>
    <recommendedName>
        <fullName evidence="9">Bifunctional protein FolD</fullName>
    </recommendedName>
    <domain>
        <recommendedName>
            <fullName evidence="9">Methylenetetrahydrofolate dehydrogenase</fullName>
            <ecNumber evidence="9">1.5.1.5</ecNumber>
        </recommendedName>
    </domain>
    <domain>
        <recommendedName>
            <fullName evidence="9">Methenyltetrahydrofolate cyclohydrolase</fullName>
            <ecNumber evidence="9">3.5.4.9</ecNumber>
        </recommendedName>
    </domain>
</protein>
<keyword evidence="9" id="KW-0368">Histidine biosynthesis</keyword>
<feature type="binding site" evidence="9">
    <location>
        <position position="214"/>
    </location>
    <ligand>
        <name>NADP(+)</name>
        <dbReference type="ChEBI" id="CHEBI:58349"/>
    </ligand>
</feature>
<dbReference type="SUPFAM" id="SSF51735">
    <property type="entry name" value="NAD(P)-binding Rossmann-fold domains"/>
    <property type="match status" value="1"/>
</dbReference>
<keyword evidence="7 9" id="KW-0486">Methionine biosynthesis</keyword>
<dbReference type="Gene3D" id="3.40.50.720">
    <property type="entry name" value="NAD(P)-binding Rossmann-like Domain"/>
    <property type="match status" value="1"/>
</dbReference>
<comment type="catalytic activity">
    <reaction evidence="9">
        <text>(6R)-5,10-methenyltetrahydrofolate + H2O = (6R)-10-formyltetrahydrofolate + H(+)</text>
        <dbReference type="Rhea" id="RHEA:23700"/>
        <dbReference type="ChEBI" id="CHEBI:15377"/>
        <dbReference type="ChEBI" id="CHEBI:15378"/>
        <dbReference type="ChEBI" id="CHEBI:57455"/>
        <dbReference type="ChEBI" id="CHEBI:195366"/>
        <dbReference type="EC" id="3.5.4.9"/>
    </reaction>
</comment>
<dbReference type="InterPro" id="IPR046346">
    <property type="entry name" value="Aminoacid_DH-like_N_sf"/>
</dbReference>
<dbReference type="Pfam" id="PF02882">
    <property type="entry name" value="THF_DHG_CYH_C"/>
    <property type="match status" value="1"/>
</dbReference>
<dbReference type="GO" id="GO:0004488">
    <property type="term" value="F:methylenetetrahydrofolate dehydrogenase (NADP+) activity"/>
    <property type="evidence" value="ECO:0007669"/>
    <property type="project" value="UniProtKB-UniRule"/>
</dbReference>
<keyword evidence="2 9" id="KW-0554">One-carbon metabolism</keyword>
<evidence type="ECO:0000313" key="13">
    <source>
        <dbReference type="Proteomes" id="UP000229334"/>
    </source>
</evidence>
<dbReference type="GO" id="GO:0004477">
    <property type="term" value="F:methenyltetrahydrofolate cyclohydrolase activity"/>
    <property type="evidence" value="ECO:0007669"/>
    <property type="project" value="UniProtKB-UniRule"/>
</dbReference>
<sequence>MIIDGKKIATELKLELKKNLSDRKLCLAIILVGIDPVMVKFVAQKQKIASELGVEMKVWEFPIEVLETDLVKVLDTLSNDNSVQGILIQLPLPTHLNTKALLNLIPAQKDVDALSENASVESPVVLAIWEILNRQRIDLIGKKILVVGQGQLVGRPIAINLAQAGFEVETADVKTTNLIELTRQADVIISGVGKPGLIKSDMVKAGAVLIDCGTSEQAGQLKGDLDPACADKASLFTPVPGGIGPIMVLKLFENLKILNNG</sequence>
<keyword evidence="5 9" id="KW-0521">NADP</keyword>
<dbReference type="InterPro" id="IPR036291">
    <property type="entry name" value="NAD(P)-bd_dom_sf"/>
</dbReference>
<evidence type="ECO:0000256" key="4">
    <source>
        <dbReference type="ARBA" id="ARBA00022801"/>
    </source>
</evidence>
<name>A0A2H0BKK2_9BACT</name>
<dbReference type="InterPro" id="IPR020631">
    <property type="entry name" value="THF_DH/CycHdrlase_NAD-bd_dom"/>
</dbReference>
<dbReference type="SUPFAM" id="SSF53223">
    <property type="entry name" value="Aminoacid dehydrogenase-like, N-terminal domain"/>
    <property type="match status" value="1"/>
</dbReference>
<feature type="domain" description="Tetrahydrofolate dehydrogenase/cyclohydrolase catalytic" evidence="10">
    <location>
        <begin position="3"/>
        <end position="112"/>
    </location>
</feature>
<dbReference type="EC" id="3.5.4.9" evidence="9"/>
<dbReference type="InterPro" id="IPR000672">
    <property type="entry name" value="THF_DH/CycHdrlase"/>
</dbReference>
<keyword evidence="8 9" id="KW-0511">Multifunctional enzyme</keyword>
<keyword evidence="4 9" id="KW-0378">Hydrolase</keyword>
<comment type="pathway">
    <text evidence="1 9">One-carbon metabolism; tetrahydrofolate interconversion.</text>
</comment>
<comment type="similarity">
    <text evidence="9">Belongs to the tetrahydrofolate dehydrogenase/cyclohydrolase family.</text>
</comment>
<dbReference type="Proteomes" id="UP000229334">
    <property type="component" value="Unassembled WGS sequence"/>
</dbReference>
<feature type="domain" description="Tetrahydrofolate dehydrogenase/cyclohydrolase NAD(P)-binding" evidence="11">
    <location>
        <begin position="126"/>
        <end position="255"/>
    </location>
</feature>
<comment type="function">
    <text evidence="9">Catalyzes the oxidation of 5,10-methylenetetrahydrofolate to 5,10-methenyltetrahydrofolate and then the hydrolysis of 5,10-methenyltetrahydrofolate to 10-formyltetrahydrofolate.</text>
</comment>
<evidence type="ECO:0000256" key="8">
    <source>
        <dbReference type="ARBA" id="ARBA00023268"/>
    </source>
</evidence>
<dbReference type="HAMAP" id="MF_01576">
    <property type="entry name" value="THF_DHG_CYH"/>
    <property type="match status" value="1"/>
</dbReference>
<keyword evidence="3 9" id="KW-0658">Purine biosynthesis</keyword>
<dbReference type="EC" id="1.5.1.5" evidence="9"/>